<feature type="region of interest" description="Disordered" evidence="1">
    <location>
        <begin position="130"/>
        <end position="160"/>
    </location>
</feature>
<name>L0DGL2_SINAD</name>
<evidence type="ECO:0008006" key="4">
    <source>
        <dbReference type="Google" id="ProtNLM"/>
    </source>
</evidence>
<dbReference type="KEGG" id="saci:Sinac_3752"/>
<dbReference type="AlphaFoldDB" id="L0DGL2"/>
<organism evidence="2 3">
    <name type="scientific">Singulisphaera acidiphila (strain ATCC BAA-1392 / DSM 18658 / VKM B-2454 / MOB10)</name>
    <dbReference type="NCBI Taxonomy" id="886293"/>
    <lineage>
        <taxon>Bacteria</taxon>
        <taxon>Pseudomonadati</taxon>
        <taxon>Planctomycetota</taxon>
        <taxon>Planctomycetia</taxon>
        <taxon>Isosphaerales</taxon>
        <taxon>Isosphaeraceae</taxon>
        <taxon>Singulisphaera</taxon>
    </lineage>
</organism>
<dbReference type="RefSeq" id="WP_015247129.1">
    <property type="nucleotide sequence ID" value="NC_019892.1"/>
</dbReference>
<reference evidence="2 3" key="1">
    <citation type="submission" date="2012-02" db="EMBL/GenBank/DDBJ databases">
        <title>Complete sequence of chromosome of Singulisphaera acidiphila DSM 18658.</title>
        <authorList>
            <consortium name="US DOE Joint Genome Institute (JGI-PGF)"/>
            <person name="Lucas S."/>
            <person name="Copeland A."/>
            <person name="Lapidus A."/>
            <person name="Glavina del Rio T."/>
            <person name="Dalin E."/>
            <person name="Tice H."/>
            <person name="Bruce D."/>
            <person name="Goodwin L."/>
            <person name="Pitluck S."/>
            <person name="Peters L."/>
            <person name="Ovchinnikova G."/>
            <person name="Chertkov O."/>
            <person name="Kyrpides N."/>
            <person name="Mavromatis K."/>
            <person name="Ivanova N."/>
            <person name="Brettin T."/>
            <person name="Detter J.C."/>
            <person name="Han C."/>
            <person name="Larimer F."/>
            <person name="Land M."/>
            <person name="Hauser L."/>
            <person name="Markowitz V."/>
            <person name="Cheng J.-F."/>
            <person name="Hugenholtz P."/>
            <person name="Woyke T."/>
            <person name="Wu D."/>
            <person name="Tindall B."/>
            <person name="Pomrenke H."/>
            <person name="Brambilla E."/>
            <person name="Klenk H.-P."/>
            <person name="Eisen J.A."/>
        </authorList>
    </citation>
    <scope>NUCLEOTIDE SEQUENCE [LARGE SCALE GENOMIC DNA]</scope>
    <source>
        <strain evidence="3">ATCC BAA-1392 / DSM 18658 / VKM B-2454 / MOB10</strain>
    </source>
</reference>
<sequence>MRCVLLDARSVHAVLLTCLVGCGGPRKAAVYPVAGTLTVSGQPVANAMVAFHPLDQAGSQTALPVASTGPDGTYRLMTYAAGDGAPAGEYAVTVVWPDDSQLRDECVDDVAHDRFTGRYADPAKSPWRVTVGPGTNEVPLRAAPPDGGWSLPRIRDTQGK</sequence>
<accession>L0DGL2</accession>
<dbReference type="eggNOG" id="ENOG503304A">
    <property type="taxonomic scope" value="Bacteria"/>
</dbReference>
<evidence type="ECO:0000313" key="3">
    <source>
        <dbReference type="Proteomes" id="UP000010798"/>
    </source>
</evidence>
<keyword evidence="3" id="KW-1185">Reference proteome</keyword>
<gene>
    <name evidence="2" type="ordered locus">Sinac_3752</name>
</gene>
<dbReference type="EMBL" id="CP003364">
    <property type="protein sequence ID" value="AGA27990.1"/>
    <property type="molecule type" value="Genomic_DNA"/>
</dbReference>
<evidence type="ECO:0000313" key="2">
    <source>
        <dbReference type="EMBL" id="AGA27990.1"/>
    </source>
</evidence>
<dbReference type="STRING" id="886293.Sinac_3752"/>
<evidence type="ECO:0000256" key="1">
    <source>
        <dbReference type="SAM" id="MobiDB-lite"/>
    </source>
</evidence>
<dbReference type="HOGENOM" id="CLU_113730_0_0_0"/>
<protein>
    <recommendedName>
        <fullName evidence="4">Carboxypeptidase regulatory-like domain-containing protein</fullName>
    </recommendedName>
</protein>
<proteinExistence type="predicted"/>
<dbReference type="Proteomes" id="UP000010798">
    <property type="component" value="Chromosome"/>
</dbReference>